<proteinExistence type="predicted"/>
<gene>
    <name evidence="2" type="ORF">RN001_004229</name>
</gene>
<sequence length="474" mass="54363">MTIFGFSSDADPRCLKAMRIQSGLLSSTSLENKDSPYWPYFQSHSEINAVLGKARKDVVLECKKLGMVLNDAEQAFQEISLPNVYAENNKVEDLDSDQTDYEESQNFGQPCDSNPGCNGIKNDLSILSHQSLNLKDYSKTNISKNGPFLRISINKDKQITVRKSSLCWLFSEKHHMSTDRTLGVRNMGSASKPPKQKNRIISSEPETSEEGIYSERNDTLTEEFLESEEEQEISTSDIAVKCEAYYAVYFDQQCKIILRKPETYQTRDIDAAGADCLKYLESKIDVVLLDEFKQTKRRNYEWEGNTEDKSLYNVWHQIASDVEGLPKLVSEDPALENDLQTPSVSPLDASNLTDMFPVDKAKEVSDTSNDSNTALATTSRPDKVEQVTRNICFAQKTICSKVFYNVLPYTKENNTDSKKKRKKEYTTSVITSDKWVEYHEECERLKMEKEQKKQERKQVRESKKQMMARKRRKT</sequence>
<evidence type="ECO:0000313" key="2">
    <source>
        <dbReference type="EMBL" id="KAK4880910.1"/>
    </source>
</evidence>
<feature type="compositionally biased region" description="Polar residues" evidence="1">
    <location>
        <begin position="366"/>
        <end position="379"/>
    </location>
</feature>
<feature type="compositionally biased region" description="Basic and acidic residues" evidence="1">
    <location>
        <begin position="448"/>
        <end position="464"/>
    </location>
</feature>
<dbReference type="AlphaFoldDB" id="A0AAN7Q5L7"/>
<dbReference type="EMBL" id="JARPUR010000002">
    <property type="protein sequence ID" value="KAK4880910.1"/>
    <property type="molecule type" value="Genomic_DNA"/>
</dbReference>
<feature type="region of interest" description="Disordered" evidence="1">
    <location>
        <begin position="361"/>
        <end position="380"/>
    </location>
</feature>
<name>A0AAN7Q5L7_9COLE</name>
<feature type="region of interest" description="Disordered" evidence="1">
    <location>
        <begin position="448"/>
        <end position="474"/>
    </location>
</feature>
<feature type="region of interest" description="Disordered" evidence="1">
    <location>
        <begin position="183"/>
        <end position="212"/>
    </location>
</feature>
<dbReference type="Proteomes" id="UP001353858">
    <property type="component" value="Unassembled WGS sequence"/>
</dbReference>
<evidence type="ECO:0000313" key="3">
    <source>
        <dbReference type="Proteomes" id="UP001353858"/>
    </source>
</evidence>
<protein>
    <submittedName>
        <fullName evidence="2">Uncharacterized protein</fullName>
    </submittedName>
</protein>
<organism evidence="2 3">
    <name type="scientific">Aquatica leii</name>
    <dbReference type="NCBI Taxonomy" id="1421715"/>
    <lineage>
        <taxon>Eukaryota</taxon>
        <taxon>Metazoa</taxon>
        <taxon>Ecdysozoa</taxon>
        <taxon>Arthropoda</taxon>
        <taxon>Hexapoda</taxon>
        <taxon>Insecta</taxon>
        <taxon>Pterygota</taxon>
        <taxon>Neoptera</taxon>
        <taxon>Endopterygota</taxon>
        <taxon>Coleoptera</taxon>
        <taxon>Polyphaga</taxon>
        <taxon>Elateriformia</taxon>
        <taxon>Elateroidea</taxon>
        <taxon>Lampyridae</taxon>
        <taxon>Luciolinae</taxon>
        <taxon>Aquatica</taxon>
    </lineage>
</organism>
<reference evidence="3" key="1">
    <citation type="submission" date="2023-01" db="EMBL/GenBank/DDBJ databases">
        <title>Key to firefly adult light organ development and bioluminescence: homeobox transcription factors regulate luciferase expression and transportation to peroxisome.</title>
        <authorList>
            <person name="Fu X."/>
        </authorList>
    </citation>
    <scope>NUCLEOTIDE SEQUENCE [LARGE SCALE GENOMIC DNA]</scope>
</reference>
<accession>A0AAN7Q5L7</accession>
<keyword evidence="3" id="KW-1185">Reference proteome</keyword>
<evidence type="ECO:0000256" key="1">
    <source>
        <dbReference type="SAM" id="MobiDB-lite"/>
    </source>
</evidence>
<comment type="caution">
    <text evidence="2">The sequence shown here is derived from an EMBL/GenBank/DDBJ whole genome shotgun (WGS) entry which is preliminary data.</text>
</comment>